<dbReference type="AlphaFoldDB" id="A0A9D1HJZ5"/>
<organism evidence="2 3">
    <name type="scientific">Candidatus Avidehalobacter gallistercoris</name>
    <dbReference type="NCBI Taxonomy" id="2840694"/>
    <lineage>
        <taxon>Bacteria</taxon>
        <taxon>Bacillati</taxon>
        <taxon>Bacillota</taxon>
        <taxon>Clostridia</taxon>
        <taxon>Eubacteriales</taxon>
        <taxon>Peptococcaceae</taxon>
        <taxon>Peptococcaceae incertae sedis</taxon>
        <taxon>Candidatus Avidehalobacter</taxon>
    </lineage>
</organism>
<dbReference type="Proteomes" id="UP000824124">
    <property type="component" value="Unassembled WGS sequence"/>
</dbReference>
<feature type="domain" description="VTC" evidence="1">
    <location>
        <begin position="10"/>
        <end position="226"/>
    </location>
</feature>
<evidence type="ECO:0000313" key="2">
    <source>
        <dbReference type="EMBL" id="HIU10572.1"/>
    </source>
</evidence>
<comment type="caution">
    <text evidence="2">The sequence shown here is derived from an EMBL/GenBank/DDBJ whole genome shotgun (WGS) entry which is preliminary data.</text>
</comment>
<accession>A0A9D1HJZ5</accession>
<dbReference type="GO" id="GO:0006799">
    <property type="term" value="P:polyphosphate biosynthetic process"/>
    <property type="evidence" value="ECO:0007669"/>
    <property type="project" value="UniProtKB-ARBA"/>
</dbReference>
<evidence type="ECO:0000259" key="1">
    <source>
        <dbReference type="Pfam" id="PF09359"/>
    </source>
</evidence>
<gene>
    <name evidence="2" type="ORF">IAB00_04930</name>
</gene>
<sequence>MAQNVQCCFQRYEKKYLLTPAQYQRIRGGLAAHMEEDSYGRYTICNIYYDTPDFQLIRASLEKPVYKEKLRLRSYGVPGKQDQVFVELKKKYKGVVYKRRAVMETQQAIDYLDGCLWPQPEGQICREIDWFLELYRPQPQVYIAYDREAMAGVAAERELRVTFDTNLRWRDTELDLQAGDYGAPILAGDNILMEIKIPGAAPVWLSHLLSENGVFATSFSKYGTCYREHLMSRIPQNMRKAVKSCA</sequence>
<protein>
    <submittedName>
        <fullName evidence="2">Polyphosphate polymerase domain-containing protein</fullName>
    </submittedName>
</protein>
<proteinExistence type="predicted"/>
<dbReference type="CDD" id="cd07750">
    <property type="entry name" value="PolyPPase_VTC_like"/>
    <property type="match status" value="1"/>
</dbReference>
<dbReference type="InterPro" id="IPR042267">
    <property type="entry name" value="VTC_sf"/>
</dbReference>
<dbReference type="Gene3D" id="3.20.100.30">
    <property type="entry name" value="VTC, catalytic tunnel domain"/>
    <property type="match status" value="1"/>
</dbReference>
<dbReference type="EMBL" id="DVMH01000025">
    <property type="protein sequence ID" value="HIU10572.1"/>
    <property type="molecule type" value="Genomic_DNA"/>
</dbReference>
<reference evidence="2" key="1">
    <citation type="submission" date="2020-10" db="EMBL/GenBank/DDBJ databases">
        <authorList>
            <person name="Gilroy R."/>
        </authorList>
    </citation>
    <scope>NUCLEOTIDE SEQUENCE</scope>
    <source>
        <strain evidence="2">2830</strain>
    </source>
</reference>
<dbReference type="InterPro" id="IPR018966">
    <property type="entry name" value="VTC_domain"/>
</dbReference>
<dbReference type="SUPFAM" id="SSF55154">
    <property type="entry name" value="CYTH-like phosphatases"/>
    <property type="match status" value="1"/>
</dbReference>
<reference evidence="2" key="2">
    <citation type="journal article" date="2021" name="PeerJ">
        <title>Extensive microbial diversity within the chicken gut microbiome revealed by metagenomics and culture.</title>
        <authorList>
            <person name="Gilroy R."/>
            <person name="Ravi A."/>
            <person name="Getino M."/>
            <person name="Pursley I."/>
            <person name="Horton D.L."/>
            <person name="Alikhan N.F."/>
            <person name="Baker D."/>
            <person name="Gharbi K."/>
            <person name="Hall N."/>
            <person name="Watson M."/>
            <person name="Adriaenssens E.M."/>
            <person name="Foster-Nyarko E."/>
            <person name="Jarju S."/>
            <person name="Secka A."/>
            <person name="Antonio M."/>
            <person name="Oren A."/>
            <person name="Chaudhuri R.R."/>
            <person name="La Ragione R."/>
            <person name="Hildebrand F."/>
            <person name="Pallen M.J."/>
        </authorList>
    </citation>
    <scope>NUCLEOTIDE SEQUENCE</scope>
    <source>
        <strain evidence="2">2830</strain>
    </source>
</reference>
<name>A0A9D1HJZ5_9FIRM</name>
<dbReference type="Pfam" id="PF09359">
    <property type="entry name" value="VTC"/>
    <property type="match status" value="1"/>
</dbReference>
<evidence type="ECO:0000313" key="3">
    <source>
        <dbReference type="Proteomes" id="UP000824124"/>
    </source>
</evidence>
<dbReference type="InterPro" id="IPR033469">
    <property type="entry name" value="CYTH-like_dom_sf"/>
</dbReference>